<sequence length="419" mass="45728">MDPSPIDYVPSEHQRRCIQRMLQTKDKRSIVERLLAWMIHFAFQDALQHVYITNNNNHDNNGDPFSGPDVLGPLRLYNTFNNDDLDCLASLAEVPLPTIERWIDESGASSTGTRPLLNNIKAHLPPPAANQSLISKRSESAGLFAPFAPRPPITKPPPRNKIKVNKGYFGKDCKICFMKGFETKSMTQLYTHFVEKHSGEYNVQSAPEDPSDRYRCCQTDFKNVSSWGDHAVVSHCHIAEVSASATLGRIQSPSIFQGSPTPGSNTSLGIGTSPYQGTPSSGATMNTDSSSTGSQRHSGVSGSYEGYAIPFDTPGPFENALGPTSQPHVHAEPPHLPQTSTPSITPSSLPHEQFVPVADIYGNTLIDCSGNTIVREYGGQQAFARDLAGNFVPVSHEQPLYACSGSGDIFTYRYGIDMV</sequence>
<dbReference type="AlphaFoldDB" id="A0A8J2ICP3"/>
<dbReference type="RefSeq" id="XP_043170492.1">
    <property type="nucleotide sequence ID" value="XM_043314557.1"/>
</dbReference>
<name>A0A8J2ICP3_9PLEO</name>
<feature type="region of interest" description="Disordered" evidence="1">
    <location>
        <begin position="315"/>
        <end position="347"/>
    </location>
</feature>
<gene>
    <name evidence="2" type="ORF">ALTATR162_LOCUS6931</name>
</gene>
<organism evidence="2 3">
    <name type="scientific">Alternaria atra</name>
    <dbReference type="NCBI Taxonomy" id="119953"/>
    <lineage>
        <taxon>Eukaryota</taxon>
        <taxon>Fungi</taxon>
        <taxon>Dikarya</taxon>
        <taxon>Ascomycota</taxon>
        <taxon>Pezizomycotina</taxon>
        <taxon>Dothideomycetes</taxon>
        <taxon>Pleosporomycetidae</taxon>
        <taxon>Pleosporales</taxon>
        <taxon>Pleosporineae</taxon>
        <taxon>Pleosporaceae</taxon>
        <taxon>Alternaria</taxon>
        <taxon>Alternaria sect. Ulocladioides</taxon>
    </lineage>
</organism>
<protein>
    <submittedName>
        <fullName evidence="2">Uncharacterized protein</fullName>
    </submittedName>
</protein>
<dbReference type="Proteomes" id="UP000676310">
    <property type="component" value="Unassembled WGS sequence"/>
</dbReference>
<keyword evidence="3" id="KW-1185">Reference proteome</keyword>
<reference evidence="2" key="1">
    <citation type="submission" date="2021-05" db="EMBL/GenBank/DDBJ databases">
        <authorList>
            <person name="Stam R."/>
        </authorList>
    </citation>
    <scope>NUCLEOTIDE SEQUENCE</scope>
    <source>
        <strain evidence="2">CS162</strain>
    </source>
</reference>
<feature type="region of interest" description="Disordered" evidence="1">
    <location>
        <begin position="253"/>
        <end position="302"/>
    </location>
</feature>
<accession>A0A8J2ICP3</accession>
<dbReference type="EMBL" id="CAJRGZ010000019">
    <property type="protein sequence ID" value="CAG5166482.1"/>
    <property type="molecule type" value="Genomic_DNA"/>
</dbReference>
<dbReference type="OrthoDB" id="3685399at2759"/>
<evidence type="ECO:0000313" key="3">
    <source>
        <dbReference type="Proteomes" id="UP000676310"/>
    </source>
</evidence>
<feature type="compositionally biased region" description="Low complexity" evidence="1">
    <location>
        <begin position="337"/>
        <end position="347"/>
    </location>
</feature>
<comment type="caution">
    <text evidence="2">The sequence shown here is derived from an EMBL/GenBank/DDBJ whole genome shotgun (WGS) entry which is preliminary data.</text>
</comment>
<evidence type="ECO:0000256" key="1">
    <source>
        <dbReference type="SAM" id="MobiDB-lite"/>
    </source>
</evidence>
<dbReference type="GeneID" id="67018875"/>
<evidence type="ECO:0000313" key="2">
    <source>
        <dbReference type="EMBL" id="CAG5166482.1"/>
    </source>
</evidence>
<proteinExistence type="predicted"/>
<feature type="compositionally biased region" description="Polar residues" evidence="1">
    <location>
        <begin position="253"/>
        <end position="301"/>
    </location>
</feature>